<evidence type="ECO:0000256" key="1">
    <source>
        <dbReference type="ARBA" id="ARBA00022729"/>
    </source>
</evidence>
<reference evidence="5" key="1">
    <citation type="submission" date="2019-05" db="EMBL/GenBank/DDBJ databases">
        <title>Flavobacterium profundi sp. nov., isolated from a deep-sea seamount.</title>
        <authorList>
            <person name="Zhang D.-C."/>
        </authorList>
    </citation>
    <scope>NUCLEOTIDE SEQUENCE [LARGE SCALE GENOMIC DNA]</scope>
    <source>
        <strain evidence="5">EC11</strain>
    </source>
</reference>
<evidence type="ECO:0000313" key="5">
    <source>
        <dbReference type="Proteomes" id="UP000817854"/>
    </source>
</evidence>
<protein>
    <submittedName>
        <fullName evidence="4">T9SS type A sorting domain-containing protein</fullName>
    </submittedName>
</protein>
<feature type="domain" description="Secretion system C-terminal sorting" evidence="3">
    <location>
        <begin position="96"/>
        <end position="164"/>
    </location>
</feature>
<feature type="region of interest" description="Disordered" evidence="2">
    <location>
        <begin position="1"/>
        <end position="24"/>
    </location>
</feature>
<feature type="compositionally biased region" description="Polar residues" evidence="2">
    <location>
        <begin position="7"/>
        <end position="24"/>
    </location>
</feature>
<sequence length="173" mass="19333">QIARANTGWTAENGFTTDPNPTSNVPVNYSTANLLNYTWPNQYTETQNLPISGNTYYWTVRLWSSATGSSKYTPVRSFTLNGSTARLSVENDTILVYPNPSNGELNLSYEAISKETEVNIYDISGNSVFTKKYHTEIGTNNIKENITLKNGNYFLLVVDGEKIIKQNISVTNK</sequence>
<dbReference type="Gene3D" id="2.60.40.10">
    <property type="entry name" value="Immunoglobulins"/>
    <property type="match status" value="1"/>
</dbReference>
<accession>A0ABX0IYF0</accession>
<reference evidence="4 5" key="2">
    <citation type="submission" date="2020-02" db="EMBL/GenBank/DDBJ databases">
        <title>Flavobacterium profundi sp. nov., isolated from a deep-sea seamount.</title>
        <authorList>
            <person name="Zhang D.-C."/>
        </authorList>
    </citation>
    <scope>NUCLEOTIDE SEQUENCE [LARGE SCALE GENOMIC DNA]</scope>
    <source>
        <strain evidence="4 5">EC11</strain>
    </source>
</reference>
<dbReference type="InterPro" id="IPR013783">
    <property type="entry name" value="Ig-like_fold"/>
</dbReference>
<dbReference type="InterPro" id="IPR026444">
    <property type="entry name" value="Secre_tail"/>
</dbReference>
<evidence type="ECO:0000259" key="3">
    <source>
        <dbReference type="Pfam" id="PF18962"/>
    </source>
</evidence>
<proteinExistence type="predicted"/>
<comment type="caution">
    <text evidence="4">The sequence shown here is derived from an EMBL/GenBank/DDBJ whole genome shotgun (WGS) entry which is preliminary data.</text>
</comment>
<evidence type="ECO:0000313" key="4">
    <source>
        <dbReference type="EMBL" id="NHN28171.1"/>
    </source>
</evidence>
<dbReference type="Proteomes" id="UP000817854">
    <property type="component" value="Unassembled WGS sequence"/>
</dbReference>
<dbReference type="Pfam" id="PF18962">
    <property type="entry name" value="Por_Secre_tail"/>
    <property type="match status" value="1"/>
</dbReference>
<dbReference type="NCBIfam" id="TIGR04183">
    <property type="entry name" value="Por_Secre_tail"/>
    <property type="match status" value="1"/>
</dbReference>
<feature type="non-terminal residue" evidence="4">
    <location>
        <position position="1"/>
    </location>
</feature>
<gene>
    <name evidence="4" type="ORF">FIA58_021060</name>
</gene>
<keyword evidence="1" id="KW-0732">Signal</keyword>
<organism evidence="4 5">
    <name type="scientific">Flavobacterium jejuense</name>
    <dbReference type="NCBI Taxonomy" id="1544455"/>
    <lineage>
        <taxon>Bacteria</taxon>
        <taxon>Pseudomonadati</taxon>
        <taxon>Bacteroidota</taxon>
        <taxon>Flavobacteriia</taxon>
        <taxon>Flavobacteriales</taxon>
        <taxon>Flavobacteriaceae</taxon>
        <taxon>Flavobacterium</taxon>
    </lineage>
</organism>
<evidence type="ECO:0000256" key="2">
    <source>
        <dbReference type="SAM" id="MobiDB-lite"/>
    </source>
</evidence>
<dbReference type="EMBL" id="VEVQ02000035">
    <property type="protein sequence ID" value="NHN28171.1"/>
    <property type="molecule type" value="Genomic_DNA"/>
</dbReference>
<name>A0ABX0IYF0_9FLAO</name>
<dbReference type="RefSeq" id="WP_140964667.1">
    <property type="nucleotide sequence ID" value="NZ_VEVQ02000035.1"/>
</dbReference>
<keyword evidence="5" id="KW-1185">Reference proteome</keyword>